<evidence type="ECO:0000313" key="2">
    <source>
        <dbReference type="EMBL" id="KAJ1351267.1"/>
    </source>
</evidence>
<comment type="caution">
    <text evidence="2">The sequence shown here is derived from an EMBL/GenBank/DDBJ whole genome shotgun (WGS) entry which is preliminary data.</text>
</comment>
<evidence type="ECO:0000313" key="3">
    <source>
        <dbReference type="Proteomes" id="UP001196413"/>
    </source>
</evidence>
<reference evidence="2" key="1">
    <citation type="submission" date="2021-06" db="EMBL/GenBank/DDBJ databases">
        <title>Parelaphostrongylus tenuis whole genome reference sequence.</title>
        <authorList>
            <person name="Garwood T.J."/>
            <person name="Larsen P.A."/>
            <person name="Fountain-Jones N.M."/>
            <person name="Garbe J.R."/>
            <person name="Macchietto M.G."/>
            <person name="Kania S.A."/>
            <person name="Gerhold R.W."/>
            <person name="Richards J.E."/>
            <person name="Wolf T.M."/>
        </authorList>
    </citation>
    <scope>NUCLEOTIDE SEQUENCE</scope>
    <source>
        <strain evidence="2">MNPRO001-30</strain>
        <tissue evidence="2">Meninges</tissue>
    </source>
</reference>
<dbReference type="Proteomes" id="UP001196413">
    <property type="component" value="Unassembled WGS sequence"/>
</dbReference>
<feature type="region of interest" description="Disordered" evidence="1">
    <location>
        <begin position="26"/>
        <end position="60"/>
    </location>
</feature>
<feature type="compositionally biased region" description="Basic and acidic residues" evidence="1">
    <location>
        <begin position="38"/>
        <end position="52"/>
    </location>
</feature>
<name>A0AAD5QHN9_PARTN</name>
<feature type="region of interest" description="Disordered" evidence="1">
    <location>
        <begin position="72"/>
        <end position="107"/>
    </location>
</feature>
<gene>
    <name evidence="2" type="ORF">KIN20_007247</name>
</gene>
<evidence type="ECO:0000256" key="1">
    <source>
        <dbReference type="SAM" id="MobiDB-lite"/>
    </source>
</evidence>
<accession>A0AAD5QHN9</accession>
<dbReference type="AlphaFoldDB" id="A0AAD5QHN9"/>
<sequence>MSSAPLKRIPFPTTTMKHCEDVSHRLGLIDSEEDEDDEGHRPRDFRDREHRRWQPPPFEHNDFEAVDMQISNGSDDEDISRRSFIDSDFDPHRGRHRNSMERELSAAPPDERIREGIVFDYVNYYEFLRCWLDESNNILFKLSKSPMSKRVHETITPTTHAEKSRIVLPAGVFDRNELVHCDMIITGLPPSVFFGSGFGHK</sequence>
<feature type="compositionally biased region" description="Basic and acidic residues" evidence="1">
    <location>
        <begin position="79"/>
        <end position="107"/>
    </location>
</feature>
<keyword evidence="3" id="KW-1185">Reference proteome</keyword>
<dbReference type="EMBL" id="JAHQIW010001037">
    <property type="protein sequence ID" value="KAJ1351267.1"/>
    <property type="molecule type" value="Genomic_DNA"/>
</dbReference>
<organism evidence="2 3">
    <name type="scientific">Parelaphostrongylus tenuis</name>
    <name type="common">Meningeal worm</name>
    <dbReference type="NCBI Taxonomy" id="148309"/>
    <lineage>
        <taxon>Eukaryota</taxon>
        <taxon>Metazoa</taxon>
        <taxon>Ecdysozoa</taxon>
        <taxon>Nematoda</taxon>
        <taxon>Chromadorea</taxon>
        <taxon>Rhabditida</taxon>
        <taxon>Rhabditina</taxon>
        <taxon>Rhabditomorpha</taxon>
        <taxon>Strongyloidea</taxon>
        <taxon>Metastrongylidae</taxon>
        <taxon>Parelaphostrongylus</taxon>
    </lineage>
</organism>
<protein>
    <submittedName>
        <fullName evidence="2">Uncharacterized protein</fullName>
    </submittedName>
</protein>
<proteinExistence type="predicted"/>